<proteinExistence type="inferred from homology"/>
<dbReference type="Proteomes" id="UP000216429">
    <property type="component" value="Unassembled WGS sequence"/>
</dbReference>
<comment type="caution">
    <text evidence="3">The sequence shown here is derived from an EMBL/GenBank/DDBJ whole genome shotgun (WGS) entry which is preliminary data.</text>
</comment>
<dbReference type="RefSeq" id="WP_094814206.1">
    <property type="nucleotide sequence ID" value="NZ_NEVU01000003.1"/>
</dbReference>
<dbReference type="AlphaFoldDB" id="A0A261VBQ5"/>
<evidence type="ECO:0000313" key="3">
    <source>
        <dbReference type="EMBL" id="OZI70972.1"/>
    </source>
</evidence>
<dbReference type="Gene3D" id="3.40.1620.10">
    <property type="entry name" value="YefM-like domain"/>
    <property type="match status" value="1"/>
</dbReference>
<accession>A0A261VBQ5</accession>
<reference evidence="4" key="1">
    <citation type="submission" date="2017-05" db="EMBL/GenBank/DDBJ databases">
        <title>Complete and WGS of Bordetella genogroups.</title>
        <authorList>
            <person name="Spilker T."/>
            <person name="Lipuma J."/>
        </authorList>
    </citation>
    <scope>NUCLEOTIDE SEQUENCE [LARGE SCALE GENOMIC DNA]</scope>
    <source>
        <strain evidence="4">AU6712</strain>
    </source>
</reference>
<dbReference type="Pfam" id="PF02604">
    <property type="entry name" value="PhdYeFM_antitox"/>
    <property type="match status" value="1"/>
</dbReference>
<comment type="function">
    <text evidence="2">Antitoxin component of a type II toxin-antitoxin (TA) system.</text>
</comment>
<name>A0A261VBQ5_9BORD</name>
<evidence type="ECO:0000256" key="2">
    <source>
        <dbReference type="RuleBase" id="RU362080"/>
    </source>
</evidence>
<dbReference type="SUPFAM" id="SSF143120">
    <property type="entry name" value="YefM-like"/>
    <property type="match status" value="1"/>
</dbReference>
<dbReference type="NCBIfam" id="TIGR01552">
    <property type="entry name" value="phd_fam"/>
    <property type="match status" value="1"/>
</dbReference>
<evidence type="ECO:0000313" key="4">
    <source>
        <dbReference type="Proteomes" id="UP000216429"/>
    </source>
</evidence>
<dbReference type="PANTHER" id="PTHR33713">
    <property type="entry name" value="ANTITOXIN YAFN-RELATED"/>
    <property type="match status" value="1"/>
</dbReference>
<comment type="similarity">
    <text evidence="1 2">Belongs to the phD/YefM antitoxin family.</text>
</comment>
<dbReference type="EMBL" id="NEVU01000003">
    <property type="protein sequence ID" value="OZI70972.1"/>
    <property type="molecule type" value="Genomic_DNA"/>
</dbReference>
<dbReference type="InterPro" id="IPR051405">
    <property type="entry name" value="phD/YefM_antitoxin"/>
</dbReference>
<evidence type="ECO:0000256" key="1">
    <source>
        <dbReference type="ARBA" id="ARBA00009981"/>
    </source>
</evidence>
<gene>
    <name evidence="3" type="ORF">CAL22_13835</name>
</gene>
<dbReference type="InterPro" id="IPR036165">
    <property type="entry name" value="YefM-like_sf"/>
</dbReference>
<sequence length="104" mass="11764">MKYSTQVQSISYLKSHAAEIVKEISESREPMLITQNGEAKLVVMDVVSYEEQEQTIALLQLLAHGRREIEEGRVVPAADVFAQIEAMDKGDVQWAARLSFSNRR</sequence>
<dbReference type="PANTHER" id="PTHR33713:SF11">
    <property type="entry name" value="PREVENT-HOST-DEATH FAMILY PROTEIN"/>
    <property type="match status" value="1"/>
</dbReference>
<protein>
    <recommendedName>
        <fullName evidence="2">Antitoxin</fullName>
    </recommendedName>
</protein>
<keyword evidence="4" id="KW-1185">Reference proteome</keyword>
<organism evidence="3 4">
    <name type="scientific">Bordetella genomosp. 12</name>
    <dbReference type="NCBI Taxonomy" id="463035"/>
    <lineage>
        <taxon>Bacteria</taxon>
        <taxon>Pseudomonadati</taxon>
        <taxon>Pseudomonadota</taxon>
        <taxon>Betaproteobacteria</taxon>
        <taxon>Burkholderiales</taxon>
        <taxon>Alcaligenaceae</taxon>
        <taxon>Bordetella</taxon>
    </lineage>
</organism>
<dbReference type="OrthoDB" id="7069202at2"/>
<dbReference type="InterPro" id="IPR006442">
    <property type="entry name" value="Antitoxin_Phd/YefM"/>
</dbReference>